<evidence type="ECO:0000313" key="2">
    <source>
        <dbReference type="Proteomes" id="UP001148838"/>
    </source>
</evidence>
<evidence type="ECO:0000313" key="1">
    <source>
        <dbReference type="EMBL" id="KAJ4446786.1"/>
    </source>
</evidence>
<dbReference type="Proteomes" id="UP001148838">
    <property type="component" value="Unassembled WGS sequence"/>
</dbReference>
<keyword evidence="2" id="KW-1185">Reference proteome</keyword>
<sequence length="66" mass="7663">MAGLCEGGNEPPGSLKASFWGGRRREDNIKMDLREVGYDCREWINLAQERDRWRAYMTTAMNLLIL</sequence>
<organism evidence="1 2">
    <name type="scientific">Periplaneta americana</name>
    <name type="common">American cockroach</name>
    <name type="synonym">Blatta americana</name>
    <dbReference type="NCBI Taxonomy" id="6978"/>
    <lineage>
        <taxon>Eukaryota</taxon>
        <taxon>Metazoa</taxon>
        <taxon>Ecdysozoa</taxon>
        <taxon>Arthropoda</taxon>
        <taxon>Hexapoda</taxon>
        <taxon>Insecta</taxon>
        <taxon>Pterygota</taxon>
        <taxon>Neoptera</taxon>
        <taxon>Polyneoptera</taxon>
        <taxon>Dictyoptera</taxon>
        <taxon>Blattodea</taxon>
        <taxon>Blattoidea</taxon>
        <taxon>Blattidae</taxon>
        <taxon>Blattinae</taxon>
        <taxon>Periplaneta</taxon>
    </lineage>
</organism>
<reference evidence="1 2" key="1">
    <citation type="journal article" date="2022" name="Allergy">
        <title>Genome assembly and annotation of Periplaneta americana reveal a comprehensive cockroach allergen profile.</title>
        <authorList>
            <person name="Wang L."/>
            <person name="Xiong Q."/>
            <person name="Saelim N."/>
            <person name="Wang L."/>
            <person name="Nong W."/>
            <person name="Wan A.T."/>
            <person name="Shi M."/>
            <person name="Liu X."/>
            <person name="Cao Q."/>
            <person name="Hui J.H.L."/>
            <person name="Sookrung N."/>
            <person name="Leung T.F."/>
            <person name="Tungtrongchitr A."/>
            <person name="Tsui S.K.W."/>
        </authorList>
    </citation>
    <scope>NUCLEOTIDE SEQUENCE [LARGE SCALE GENOMIC DNA]</scope>
    <source>
        <strain evidence="1">PWHHKU_190912</strain>
    </source>
</reference>
<protein>
    <submittedName>
        <fullName evidence="1">Uncharacterized protein</fullName>
    </submittedName>
</protein>
<proteinExistence type="predicted"/>
<comment type="caution">
    <text evidence="1">The sequence shown here is derived from an EMBL/GenBank/DDBJ whole genome shotgun (WGS) entry which is preliminary data.</text>
</comment>
<dbReference type="EMBL" id="JAJSOF020000009">
    <property type="protein sequence ID" value="KAJ4446786.1"/>
    <property type="molecule type" value="Genomic_DNA"/>
</dbReference>
<accession>A0ABQ8TJI7</accession>
<name>A0ABQ8TJI7_PERAM</name>
<gene>
    <name evidence="1" type="ORF">ANN_13484</name>
</gene>